<dbReference type="InterPro" id="IPR012902">
    <property type="entry name" value="N_methyl_site"/>
</dbReference>
<organism evidence="2 3">
    <name type="scientific">Candidatus Adlerbacteria bacterium RIFCSPHIGHO2_12_FULL_53_18</name>
    <dbReference type="NCBI Taxonomy" id="1797242"/>
    <lineage>
        <taxon>Bacteria</taxon>
        <taxon>Candidatus Adleribacteriota</taxon>
    </lineage>
</organism>
<comment type="caution">
    <text evidence="2">The sequence shown here is derived from an EMBL/GenBank/DDBJ whole genome shotgun (WGS) entry which is preliminary data.</text>
</comment>
<dbReference type="SUPFAM" id="SSF54523">
    <property type="entry name" value="Pili subunits"/>
    <property type="match status" value="1"/>
</dbReference>
<evidence type="ECO:0000256" key="1">
    <source>
        <dbReference type="SAM" id="Phobius"/>
    </source>
</evidence>
<feature type="transmembrane region" description="Helical" evidence="1">
    <location>
        <begin position="6"/>
        <end position="30"/>
    </location>
</feature>
<dbReference type="AlphaFoldDB" id="A0A1F4XTC7"/>
<evidence type="ECO:0000313" key="3">
    <source>
        <dbReference type="Proteomes" id="UP000178091"/>
    </source>
</evidence>
<dbReference type="Pfam" id="PF07963">
    <property type="entry name" value="N_methyl"/>
    <property type="match status" value="1"/>
</dbReference>
<keyword evidence="1" id="KW-0812">Transmembrane</keyword>
<gene>
    <name evidence="2" type="ORF">A3F55_03000</name>
</gene>
<sequence>MNNKGFTLIELMVSVTIFIVVMTISLGALLSISAAERKAEALKTVMNNLNFGLESMARTIRTGITYHCPAGGGAALYEPQDCSGGDDYFAFEAVGGDINDNGDQVVYFYEPDPLDCGANHIGGCIMRSVASGANPLPITASEINVTNLTFYVRGSVPEFESDPTTSQPKVVITLIGDIPSQVSAAGVVQSTQFRLQTSVTQRLYDQ</sequence>
<evidence type="ECO:0000313" key="2">
    <source>
        <dbReference type="EMBL" id="OGC84957.1"/>
    </source>
</evidence>
<proteinExistence type="predicted"/>
<dbReference type="EMBL" id="MEWW01000007">
    <property type="protein sequence ID" value="OGC84957.1"/>
    <property type="molecule type" value="Genomic_DNA"/>
</dbReference>
<accession>A0A1F4XTC7</accession>
<dbReference type="Proteomes" id="UP000178091">
    <property type="component" value="Unassembled WGS sequence"/>
</dbReference>
<keyword evidence="1" id="KW-1133">Transmembrane helix</keyword>
<keyword evidence="1" id="KW-0472">Membrane</keyword>
<dbReference type="InterPro" id="IPR045584">
    <property type="entry name" value="Pilin-like"/>
</dbReference>
<protein>
    <recommendedName>
        <fullName evidence="4">Prepilin-type N-terminal cleavage/methylation domain-containing protein</fullName>
    </recommendedName>
</protein>
<name>A0A1F4XTC7_9BACT</name>
<evidence type="ECO:0008006" key="4">
    <source>
        <dbReference type="Google" id="ProtNLM"/>
    </source>
</evidence>
<dbReference type="PROSITE" id="PS00409">
    <property type="entry name" value="PROKAR_NTER_METHYL"/>
    <property type="match status" value="1"/>
</dbReference>
<reference evidence="2 3" key="1">
    <citation type="journal article" date="2016" name="Nat. Commun.">
        <title>Thousands of microbial genomes shed light on interconnected biogeochemical processes in an aquifer system.</title>
        <authorList>
            <person name="Anantharaman K."/>
            <person name="Brown C.T."/>
            <person name="Hug L.A."/>
            <person name="Sharon I."/>
            <person name="Castelle C.J."/>
            <person name="Probst A.J."/>
            <person name="Thomas B.C."/>
            <person name="Singh A."/>
            <person name="Wilkins M.J."/>
            <person name="Karaoz U."/>
            <person name="Brodie E.L."/>
            <person name="Williams K.H."/>
            <person name="Hubbard S.S."/>
            <person name="Banfield J.F."/>
        </authorList>
    </citation>
    <scope>NUCLEOTIDE SEQUENCE [LARGE SCALE GENOMIC DNA]</scope>
</reference>